<organism evidence="1">
    <name type="scientific">marine sediment metagenome</name>
    <dbReference type="NCBI Taxonomy" id="412755"/>
    <lineage>
        <taxon>unclassified sequences</taxon>
        <taxon>metagenomes</taxon>
        <taxon>ecological metagenomes</taxon>
    </lineage>
</organism>
<protein>
    <submittedName>
        <fullName evidence="1">Uncharacterized protein</fullName>
    </submittedName>
</protein>
<dbReference type="EMBL" id="LAZR01008093">
    <property type="protein sequence ID" value="KKM81015.1"/>
    <property type="molecule type" value="Genomic_DNA"/>
</dbReference>
<accession>A0A0F9MWJ2</accession>
<comment type="caution">
    <text evidence="1">The sequence shown here is derived from an EMBL/GenBank/DDBJ whole genome shotgun (WGS) entry which is preliminary data.</text>
</comment>
<gene>
    <name evidence="1" type="ORF">LCGC14_1334060</name>
</gene>
<sequence length="59" mass="6478">MGIGVKVPGYDLSVKDHDVHHAEHFQHGVSVILHQSQLQVQFLSWSDIGAISVFLVASL</sequence>
<proteinExistence type="predicted"/>
<reference evidence="1" key="1">
    <citation type="journal article" date="2015" name="Nature">
        <title>Complex archaea that bridge the gap between prokaryotes and eukaryotes.</title>
        <authorList>
            <person name="Spang A."/>
            <person name="Saw J.H."/>
            <person name="Jorgensen S.L."/>
            <person name="Zaremba-Niedzwiedzka K."/>
            <person name="Martijn J."/>
            <person name="Lind A.E."/>
            <person name="van Eijk R."/>
            <person name="Schleper C."/>
            <person name="Guy L."/>
            <person name="Ettema T.J."/>
        </authorList>
    </citation>
    <scope>NUCLEOTIDE SEQUENCE</scope>
</reference>
<name>A0A0F9MWJ2_9ZZZZ</name>
<evidence type="ECO:0000313" key="1">
    <source>
        <dbReference type="EMBL" id="KKM81015.1"/>
    </source>
</evidence>
<dbReference type="AlphaFoldDB" id="A0A0F9MWJ2"/>